<reference evidence="3" key="1">
    <citation type="submission" date="2018-07" db="EMBL/GenBank/DDBJ databases">
        <authorList>
            <person name="Kim H."/>
        </authorList>
    </citation>
    <scope>NUCLEOTIDE SEQUENCE [LARGE SCALE GENOMIC DNA]</scope>
    <source>
        <strain evidence="3">F02</strain>
    </source>
</reference>
<keyword evidence="3" id="KW-1185">Reference proteome</keyword>
<evidence type="ECO:0000313" key="2">
    <source>
        <dbReference type="EMBL" id="AXF85440.1"/>
    </source>
</evidence>
<sequence length="118" mass="13019">MTIQHIQKSSARRIPISPEFTIFEYGSLGSSVANGSVAEINGRYPVQGWGRNLESDEIVYVVSGSGELEMPESVVILQAGDVAFVPKGQKIAWRGDHLVVFIPCVPAWRPEQHELLNE</sequence>
<dbReference type="SUPFAM" id="SSF51182">
    <property type="entry name" value="RmlC-like cupins"/>
    <property type="match status" value="1"/>
</dbReference>
<organism evidence="2 3">
    <name type="scientific">Ephemeroptericola cinctiostellae</name>
    <dbReference type="NCBI Taxonomy" id="2268024"/>
    <lineage>
        <taxon>Bacteria</taxon>
        <taxon>Pseudomonadati</taxon>
        <taxon>Pseudomonadota</taxon>
        <taxon>Betaproteobacteria</taxon>
        <taxon>Burkholderiales</taxon>
        <taxon>Burkholderiaceae</taxon>
        <taxon>Ephemeroptericola</taxon>
    </lineage>
</organism>
<dbReference type="InterPro" id="IPR008579">
    <property type="entry name" value="UGlyAH_Cupin_dom"/>
</dbReference>
<dbReference type="Pfam" id="PF05899">
    <property type="entry name" value="Cupin_3"/>
    <property type="match status" value="1"/>
</dbReference>
<dbReference type="InterPro" id="IPR011051">
    <property type="entry name" value="RmlC_Cupin_sf"/>
</dbReference>
<proteinExistence type="predicted"/>
<dbReference type="KEGG" id="hyf:DTO96_101171"/>
<dbReference type="AlphaFoldDB" id="A0A345DAQ2"/>
<protein>
    <recommendedName>
        <fullName evidence="1">(S)-ureidoglycine aminohydrolase cupin domain-containing protein</fullName>
    </recommendedName>
</protein>
<evidence type="ECO:0000259" key="1">
    <source>
        <dbReference type="Pfam" id="PF05899"/>
    </source>
</evidence>
<name>A0A345DAQ2_9BURK</name>
<dbReference type="Gene3D" id="2.60.120.10">
    <property type="entry name" value="Jelly Rolls"/>
    <property type="match status" value="1"/>
</dbReference>
<dbReference type="RefSeq" id="WP_114562636.1">
    <property type="nucleotide sequence ID" value="NZ_CP031124.1"/>
</dbReference>
<dbReference type="InterPro" id="IPR014710">
    <property type="entry name" value="RmlC-like_jellyroll"/>
</dbReference>
<dbReference type="OrthoDB" id="116921at2"/>
<dbReference type="Proteomes" id="UP000252182">
    <property type="component" value="Chromosome"/>
</dbReference>
<dbReference type="EMBL" id="CP031124">
    <property type="protein sequence ID" value="AXF85440.1"/>
    <property type="molecule type" value="Genomic_DNA"/>
</dbReference>
<gene>
    <name evidence="2" type="ORF">DTO96_101171</name>
</gene>
<evidence type="ECO:0000313" key="3">
    <source>
        <dbReference type="Proteomes" id="UP000252182"/>
    </source>
</evidence>
<feature type="domain" description="(S)-ureidoglycine aminohydrolase cupin" evidence="1">
    <location>
        <begin position="49"/>
        <end position="94"/>
    </location>
</feature>
<accession>A0A345DAQ2</accession>